<dbReference type="Pfam" id="PF17177">
    <property type="entry name" value="PPR_long"/>
    <property type="match status" value="1"/>
</dbReference>
<dbReference type="AlphaFoldDB" id="A0AA36I3U1"/>
<proteinExistence type="predicted"/>
<dbReference type="NCBIfam" id="TIGR00756">
    <property type="entry name" value="PPR"/>
    <property type="match status" value="3"/>
</dbReference>
<dbReference type="Gene3D" id="1.25.40.10">
    <property type="entry name" value="Tetratricopeptide repeat domain"/>
    <property type="match status" value="2"/>
</dbReference>
<feature type="coiled-coil region" evidence="3">
    <location>
        <begin position="204"/>
        <end position="231"/>
    </location>
</feature>
<feature type="compositionally biased region" description="Basic and acidic residues" evidence="4">
    <location>
        <begin position="73"/>
        <end position="86"/>
    </location>
</feature>
<dbReference type="PANTHER" id="PTHR47447">
    <property type="entry name" value="OS03G0856100 PROTEIN"/>
    <property type="match status" value="1"/>
</dbReference>
<evidence type="ECO:0000259" key="5">
    <source>
        <dbReference type="Pfam" id="PF17177"/>
    </source>
</evidence>
<dbReference type="PROSITE" id="PS51375">
    <property type="entry name" value="PPR"/>
    <property type="match status" value="3"/>
</dbReference>
<accession>A0AA36I3U1</accession>
<dbReference type="Proteomes" id="UP001178507">
    <property type="component" value="Unassembled WGS sequence"/>
</dbReference>
<feature type="non-terminal residue" evidence="6">
    <location>
        <position position="1"/>
    </location>
</feature>
<organism evidence="6 7">
    <name type="scientific">Effrenium voratum</name>
    <dbReference type="NCBI Taxonomy" id="2562239"/>
    <lineage>
        <taxon>Eukaryota</taxon>
        <taxon>Sar</taxon>
        <taxon>Alveolata</taxon>
        <taxon>Dinophyceae</taxon>
        <taxon>Suessiales</taxon>
        <taxon>Symbiodiniaceae</taxon>
        <taxon>Effrenium</taxon>
    </lineage>
</organism>
<keyword evidence="3" id="KW-0175">Coiled coil</keyword>
<evidence type="ECO:0000256" key="4">
    <source>
        <dbReference type="SAM" id="MobiDB-lite"/>
    </source>
</evidence>
<sequence length="331" mass="35895">MSRLFQTKHVSGLLITLVLVLGVAVVSLVELAADEYVLETLIVSLCMLLGARCVNDETMPWGPSLEGAGPDPSARDLSSDREERRPSPRASARLHSKLQLFANQGNLPEAKRCFERIQAEAKPTVRTFNIILSACIKCSGCVEAEQWFERMEEAQVVPNQASYSILVSGWARAGAPGLAWRWLEKMQESGSEPTAGCFLSLLVAECKKGQLHQAEAILEDLTRQFPNARLQATTVLLDACAKHGDLEGAERLMQSIASEASVVSFGAMLDACAKAKDPQRALRWHETMLARGLRPNNTTCTALAVALARAGDFAQALGALEAMEDFGLQGD</sequence>
<evidence type="ECO:0000313" key="7">
    <source>
        <dbReference type="Proteomes" id="UP001178507"/>
    </source>
</evidence>
<feature type="repeat" description="PPR" evidence="2">
    <location>
        <begin position="159"/>
        <end position="193"/>
    </location>
</feature>
<evidence type="ECO:0000256" key="3">
    <source>
        <dbReference type="SAM" id="Coils"/>
    </source>
</evidence>
<feature type="domain" description="PROP1-like PPR" evidence="5">
    <location>
        <begin position="224"/>
        <end position="327"/>
    </location>
</feature>
<feature type="repeat" description="PPR" evidence="2">
    <location>
        <begin position="261"/>
        <end position="295"/>
    </location>
</feature>
<dbReference type="InterPro" id="IPR002885">
    <property type="entry name" value="PPR_rpt"/>
</dbReference>
<dbReference type="PANTHER" id="PTHR47447:SF17">
    <property type="entry name" value="OS12G0638900 PROTEIN"/>
    <property type="match status" value="1"/>
</dbReference>
<reference evidence="6" key="1">
    <citation type="submission" date="2023-08" db="EMBL/GenBank/DDBJ databases">
        <authorList>
            <person name="Chen Y."/>
            <person name="Shah S."/>
            <person name="Dougan E. K."/>
            <person name="Thang M."/>
            <person name="Chan C."/>
        </authorList>
    </citation>
    <scope>NUCLEOTIDE SEQUENCE</scope>
</reference>
<dbReference type="InterPro" id="IPR011990">
    <property type="entry name" value="TPR-like_helical_dom_sf"/>
</dbReference>
<evidence type="ECO:0000256" key="2">
    <source>
        <dbReference type="PROSITE-ProRule" id="PRU00708"/>
    </source>
</evidence>
<gene>
    <name evidence="6" type="ORF">EVOR1521_LOCUS8238</name>
</gene>
<keyword evidence="7" id="KW-1185">Reference proteome</keyword>
<comment type="caution">
    <text evidence="6">The sequence shown here is derived from an EMBL/GenBank/DDBJ whole genome shotgun (WGS) entry which is preliminary data.</text>
</comment>
<name>A0AA36I3U1_9DINO</name>
<evidence type="ECO:0000313" key="6">
    <source>
        <dbReference type="EMBL" id="CAJ1380242.1"/>
    </source>
</evidence>
<feature type="region of interest" description="Disordered" evidence="4">
    <location>
        <begin position="61"/>
        <end position="89"/>
    </location>
</feature>
<dbReference type="InterPro" id="IPR033443">
    <property type="entry name" value="PROP1-like_PPR_dom"/>
</dbReference>
<keyword evidence="1" id="KW-0677">Repeat</keyword>
<dbReference type="EMBL" id="CAUJNA010000696">
    <property type="protein sequence ID" value="CAJ1380242.1"/>
    <property type="molecule type" value="Genomic_DNA"/>
</dbReference>
<evidence type="ECO:0000256" key="1">
    <source>
        <dbReference type="ARBA" id="ARBA00022737"/>
    </source>
</evidence>
<dbReference type="Pfam" id="PF13041">
    <property type="entry name" value="PPR_2"/>
    <property type="match status" value="1"/>
</dbReference>
<feature type="repeat" description="PPR" evidence="2">
    <location>
        <begin position="124"/>
        <end position="158"/>
    </location>
</feature>
<protein>
    <recommendedName>
        <fullName evidence="5">PROP1-like PPR domain-containing protein</fullName>
    </recommendedName>
</protein>